<organism evidence="2 3">
    <name type="scientific">Paucihalobacter ruber</name>
    <dbReference type="NCBI Taxonomy" id="2567861"/>
    <lineage>
        <taxon>Bacteria</taxon>
        <taxon>Pseudomonadati</taxon>
        <taxon>Bacteroidota</taxon>
        <taxon>Flavobacteriia</taxon>
        <taxon>Flavobacteriales</taxon>
        <taxon>Flavobacteriaceae</taxon>
        <taxon>Paucihalobacter</taxon>
    </lineage>
</organism>
<protein>
    <submittedName>
        <fullName evidence="2">RES domain-containing protein</fullName>
    </submittedName>
</protein>
<accession>A0A506PME7</accession>
<gene>
    <name evidence="2" type="ORF">FJ651_05785</name>
</gene>
<evidence type="ECO:0000313" key="2">
    <source>
        <dbReference type="EMBL" id="TPV35036.1"/>
    </source>
</evidence>
<keyword evidence="3" id="KW-1185">Reference proteome</keyword>
<dbReference type="EMBL" id="VHIQ01000002">
    <property type="protein sequence ID" value="TPV35036.1"/>
    <property type="molecule type" value="Genomic_DNA"/>
</dbReference>
<reference evidence="2 3" key="1">
    <citation type="submission" date="2019-06" db="EMBL/GenBank/DDBJ databases">
        <title>Flavobacteriaceae Paucihalobacterium erythroidium CWB-1, complete genome.</title>
        <authorList>
            <person name="Wu S."/>
        </authorList>
    </citation>
    <scope>NUCLEOTIDE SEQUENCE [LARGE SCALE GENOMIC DNA]</scope>
    <source>
        <strain evidence="2 3">CWB-1</strain>
    </source>
</reference>
<dbReference type="AlphaFoldDB" id="A0A506PME7"/>
<evidence type="ECO:0000259" key="1">
    <source>
        <dbReference type="SMART" id="SM00953"/>
    </source>
</evidence>
<dbReference type="SMART" id="SM00953">
    <property type="entry name" value="RES"/>
    <property type="match status" value="1"/>
</dbReference>
<dbReference type="RefSeq" id="WP_140989512.1">
    <property type="nucleotide sequence ID" value="NZ_VHIQ01000002.1"/>
</dbReference>
<feature type="domain" description="RES" evidence="1">
    <location>
        <begin position="14"/>
        <end position="140"/>
    </location>
</feature>
<dbReference type="Proteomes" id="UP000317332">
    <property type="component" value="Unassembled WGS sequence"/>
</dbReference>
<name>A0A506PME7_9FLAO</name>
<sequence>MIVYRLSRKKYAKELTGKGAALSGNRWNSKGVEIIYTSDSRALAMAEVAVHLTLATIPKDFVLLEILIPDVIEILELENKQLPKQWNSFPHYHETQILGDNYIREQKYAVMRVPSAVVQGHFNFLINPHHPKFSAVKILAEFPFLFDQRLFQST</sequence>
<dbReference type="Pfam" id="PF08808">
    <property type="entry name" value="RES"/>
    <property type="match status" value="1"/>
</dbReference>
<dbReference type="InterPro" id="IPR014914">
    <property type="entry name" value="RES_dom"/>
</dbReference>
<proteinExistence type="predicted"/>
<comment type="caution">
    <text evidence="2">The sequence shown here is derived from an EMBL/GenBank/DDBJ whole genome shotgun (WGS) entry which is preliminary data.</text>
</comment>
<evidence type="ECO:0000313" key="3">
    <source>
        <dbReference type="Proteomes" id="UP000317332"/>
    </source>
</evidence>
<dbReference type="OrthoDB" id="9789501at2"/>